<organism evidence="2 3">
    <name type="scientific">Genlisea aurea</name>
    <dbReference type="NCBI Taxonomy" id="192259"/>
    <lineage>
        <taxon>Eukaryota</taxon>
        <taxon>Viridiplantae</taxon>
        <taxon>Streptophyta</taxon>
        <taxon>Embryophyta</taxon>
        <taxon>Tracheophyta</taxon>
        <taxon>Spermatophyta</taxon>
        <taxon>Magnoliopsida</taxon>
        <taxon>eudicotyledons</taxon>
        <taxon>Gunneridae</taxon>
        <taxon>Pentapetalae</taxon>
        <taxon>asterids</taxon>
        <taxon>lamiids</taxon>
        <taxon>Lamiales</taxon>
        <taxon>Lentibulariaceae</taxon>
        <taxon>Genlisea</taxon>
    </lineage>
</organism>
<name>S8D3X7_9LAMI</name>
<feature type="non-terminal residue" evidence="2">
    <location>
        <position position="1"/>
    </location>
</feature>
<evidence type="ECO:0000313" key="3">
    <source>
        <dbReference type="Proteomes" id="UP000015453"/>
    </source>
</evidence>
<evidence type="ECO:0000313" key="2">
    <source>
        <dbReference type="EMBL" id="EPS74125.1"/>
    </source>
</evidence>
<reference evidence="2 3" key="1">
    <citation type="journal article" date="2013" name="BMC Genomics">
        <title>The miniature genome of a carnivorous plant Genlisea aurea contains a low number of genes and short non-coding sequences.</title>
        <authorList>
            <person name="Leushkin E.V."/>
            <person name="Sutormin R.A."/>
            <person name="Nabieva E.R."/>
            <person name="Penin A.A."/>
            <person name="Kondrashov A.S."/>
            <person name="Logacheva M.D."/>
        </authorList>
    </citation>
    <scope>NUCLEOTIDE SEQUENCE [LARGE SCALE GENOMIC DNA]</scope>
</reference>
<feature type="compositionally biased region" description="Polar residues" evidence="1">
    <location>
        <begin position="53"/>
        <end position="62"/>
    </location>
</feature>
<dbReference type="PANTHER" id="PTHR33914">
    <property type="entry name" value="18S PRE-RIBOSOMAL ASSEMBLY PROTEIN GAR2-LIKE PROTEIN"/>
    <property type="match status" value="1"/>
</dbReference>
<dbReference type="OrthoDB" id="900556at2759"/>
<dbReference type="PANTHER" id="PTHR33914:SF2">
    <property type="entry name" value="OS02G0582100 PROTEIN"/>
    <property type="match status" value="1"/>
</dbReference>
<dbReference type="EMBL" id="AUSU01000173">
    <property type="protein sequence ID" value="EPS74125.1"/>
    <property type="molecule type" value="Genomic_DNA"/>
</dbReference>
<feature type="region of interest" description="Disordered" evidence="1">
    <location>
        <begin position="1"/>
        <end position="62"/>
    </location>
</feature>
<protein>
    <submittedName>
        <fullName evidence="2">Uncharacterized protein</fullName>
    </submittedName>
</protein>
<dbReference type="InterPro" id="IPR040378">
    <property type="entry name" value="BASL"/>
</dbReference>
<feature type="compositionally biased region" description="Basic and acidic residues" evidence="1">
    <location>
        <begin position="1"/>
        <end position="11"/>
    </location>
</feature>
<evidence type="ECO:0000256" key="1">
    <source>
        <dbReference type="SAM" id="MobiDB-lite"/>
    </source>
</evidence>
<proteinExistence type="predicted"/>
<feature type="compositionally biased region" description="Basic and acidic residues" evidence="1">
    <location>
        <begin position="19"/>
        <end position="38"/>
    </location>
</feature>
<accession>S8D3X7</accession>
<gene>
    <name evidence="2" type="ORF">M569_00636</name>
</gene>
<dbReference type="GO" id="GO:0009786">
    <property type="term" value="P:regulation of asymmetric cell division"/>
    <property type="evidence" value="ECO:0007669"/>
    <property type="project" value="InterPro"/>
</dbReference>
<sequence>SAEKENVIEEGVHDDEENSDVKKDKNDVGESSFSREEGLVSYSGPVTHGGSISMRSDGSATSGRSFAFPILHAEWNSSPVRMSKAEGGRHFRRFKGWKSGVFCCRF</sequence>
<comment type="caution">
    <text evidence="2">The sequence shown here is derived from an EMBL/GenBank/DDBJ whole genome shotgun (WGS) entry which is preliminary data.</text>
</comment>
<keyword evidence="3" id="KW-1185">Reference proteome</keyword>
<dbReference type="Proteomes" id="UP000015453">
    <property type="component" value="Unassembled WGS sequence"/>
</dbReference>
<dbReference type="AlphaFoldDB" id="S8D3X7"/>